<dbReference type="Gene3D" id="1.50.10.10">
    <property type="match status" value="1"/>
</dbReference>
<dbReference type="InterPro" id="IPR028250">
    <property type="entry name" value="DsbDN"/>
</dbReference>
<dbReference type="InterPro" id="IPR008928">
    <property type="entry name" value="6-hairpin_glycosidase_sf"/>
</dbReference>
<dbReference type="OrthoDB" id="9762614at2"/>
<evidence type="ECO:0000313" key="3">
    <source>
        <dbReference type="EMBL" id="TPH17059.1"/>
    </source>
</evidence>
<dbReference type="SUPFAM" id="SSF52833">
    <property type="entry name" value="Thioredoxin-like"/>
    <property type="match status" value="1"/>
</dbReference>
<dbReference type="PANTHER" id="PTHR42899">
    <property type="entry name" value="SPERMATOGENESIS-ASSOCIATED PROTEIN 20"/>
    <property type="match status" value="1"/>
</dbReference>
<dbReference type="Pfam" id="PF03190">
    <property type="entry name" value="Thioredox_DsbH"/>
    <property type="match status" value="1"/>
</dbReference>
<proteinExistence type="predicted"/>
<dbReference type="PANTHER" id="PTHR42899:SF1">
    <property type="entry name" value="SPERMATOGENESIS-ASSOCIATED PROTEIN 20"/>
    <property type="match status" value="1"/>
</dbReference>
<dbReference type="InterPro" id="IPR012341">
    <property type="entry name" value="6hp_glycosidase-like_sf"/>
</dbReference>
<feature type="domain" description="Spermatogenesis-associated protein 20-like TRX" evidence="1">
    <location>
        <begin position="70"/>
        <end position="224"/>
    </location>
</feature>
<dbReference type="InterPro" id="IPR004879">
    <property type="entry name" value="Ssp411-like_TRX"/>
</dbReference>
<sequence>MHFLILVIVIYCTPLFSANSADNVYKPPVGVEVGEAEFARWQQEFLKQAQNISHLAQYSDKSSSSVTYINRLVFGASPYLLRHAVNPVNWYSWHEDALATAKKENKLLFLSIGYSTCHWCHVMEKESFTSLEIAKALNSDYISIKLDRELTPSVDQYFTQALELATGSAGWPINAVLTPNGDVVWIDSYLSPDKFSKTIKRLAKVWQVKPQVISQVAKNFSSQLKTTDASSEVSWSIDKSISIVKGLINNIDPVHGGLKGDRKFPSATIVQLLMYQYQLNPNDTVKSHIKHFLDKLTTQGIRDHLHGGFYRYSVDTLWQQPHFEKMLYNQALLISTFSKAYQLFNDESYKQVVFDTISFVNQWLRSSDGRFYSAIDADYQGKEGLYYLFTNQELASVKEIYKESFVWCSFNLTELSFPCSTSKLTNNNRAKQALLTKKSQLAKPHIDKKFITAWNALMVSALIDAYSAFDDVTLLSQAKKLAEVLVEEHMYGIGKLTRINYLGKASGDAVLSDYAYLGYAMFQLYQDTKLDKWYQLAVQFYQKGSELFGKNYRGNELVESNLLDDGEMISGHAVLMSLGLKLRAYGENNSDTLKPQMLKLKQAVMNSSGSHFAIHELFLKNEFGVFDSKQYFAQGKGVVKLIKLANKVTLYIQLDDGWHINSNMPLEKYLIPTKVSSVNGSISQLRYPEAKIKKLGFSKTQLSLFDGDFQISANIHGKSSLGEKVELKLQACSDKLCLLPEKLSFYLPTK</sequence>
<name>A0A502L2K0_9GAMM</name>
<comment type="caution">
    <text evidence="3">The sequence shown here is derived from an EMBL/GenBank/DDBJ whole genome shotgun (WGS) entry which is preliminary data.</text>
</comment>
<dbReference type="SUPFAM" id="SSF48208">
    <property type="entry name" value="Six-hairpin glycosidases"/>
    <property type="match status" value="1"/>
</dbReference>
<evidence type="ECO:0000259" key="1">
    <source>
        <dbReference type="Pfam" id="PF03190"/>
    </source>
</evidence>
<dbReference type="InterPro" id="IPR024705">
    <property type="entry name" value="Ssp411"/>
</dbReference>
<gene>
    <name evidence="3" type="ORF">EPA86_05085</name>
</gene>
<evidence type="ECO:0000313" key="4">
    <source>
        <dbReference type="Proteomes" id="UP000315303"/>
    </source>
</evidence>
<dbReference type="Gene3D" id="3.40.30.10">
    <property type="entry name" value="Glutaredoxin"/>
    <property type="match status" value="1"/>
</dbReference>
<protein>
    <submittedName>
        <fullName evidence="3">DUF255 domain-containing protein</fullName>
    </submittedName>
</protein>
<organism evidence="3 4">
    <name type="scientific">Litorilituus lipolyticus</name>
    <dbReference type="NCBI Taxonomy" id="2491017"/>
    <lineage>
        <taxon>Bacteria</taxon>
        <taxon>Pseudomonadati</taxon>
        <taxon>Pseudomonadota</taxon>
        <taxon>Gammaproteobacteria</taxon>
        <taxon>Alteromonadales</taxon>
        <taxon>Colwelliaceae</taxon>
        <taxon>Litorilituus</taxon>
    </lineage>
</organism>
<keyword evidence="4" id="KW-1185">Reference proteome</keyword>
<reference evidence="3 4" key="1">
    <citation type="submission" date="2019-01" db="EMBL/GenBank/DDBJ databases">
        <title>Litorilituus lipolytica sp. nov., isolated from intertidal sand of the Yellow Sea in China.</title>
        <authorList>
            <person name="Liu A."/>
        </authorList>
    </citation>
    <scope>NUCLEOTIDE SEQUENCE [LARGE SCALE GENOMIC DNA]</scope>
    <source>
        <strain evidence="3 4">RZ04</strain>
    </source>
</reference>
<dbReference type="Pfam" id="PF11412">
    <property type="entry name" value="DsbD_N"/>
    <property type="match status" value="1"/>
</dbReference>
<evidence type="ECO:0000259" key="2">
    <source>
        <dbReference type="Pfam" id="PF11412"/>
    </source>
</evidence>
<dbReference type="EMBL" id="SAWY01000009">
    <property type="protein sequence ID" value="TPH17059.1"/>
    <property type="molecule type" value="Genomic_DNA"/>
</dbReference>
<dbReference type="Proteomes" id="UP000315303">
    <property type="component" value="Unassembled WGS sequence"/>
</dbReference>
<dbReference type="AlphaFoldDB" id="A0A502L2K0"/>
<dbReference type="RefSeq" id="WP_140602340.1">
    <property type="nucleotide sequence ID" value="NZ_SAWY01000009.1"/>
</dbReference>
<dbReference type="InterPro" id="IPR036249">
    <property type="entry name" value="Thioredoxin-like_sf"/>
</dbReference>
<dbReference type="GO" id="GO:0005975">
    <property type="term" value="P:carbohydrate metabolic process"/>
    <property type="evidence" value="ECO:0007669"/>
    <property type="project" value="InterPro"/>
</dbReference>
<accession>A0A502L2K0</accession>
<feature type="domain" description="Thiol:disulfide interchange protein DsbD N-terminal" evidence="2">
    <location>
        <begin position="645"/>
        <end position="743"/>
    </location>
</feature>